<keyword evidence="11 19" id="KW-0460">Magnesium</keyword>
<sequence>MGGKMKGFLLLLSFMTRIPMPKTEYDEEKLGKSMKYFPVVGIIIGFILLFFCIIFNFIFKNINYSAALPLMIIVIILTDLITTGGLHLDGLADTFDGIFSYRSKHKMLEIMKDSRLGSNGALALILYFLLKFVLLFSLIIESREGALYAVMTYPVVSRFCSVLSCASSPYARGSGMGKTFVDNTKICGLIVATVITFLYTVGIIFTPYILFSNYSLPVEFIIKIVFIIVVIIALLALFAYAFSKLIERKIGGITGDTLGALLEISGLVYIFLLLVIPSFFLG</sequence>
<evidence type="ECO:0000256" key="6">
    <source>
        <dbReference type="ARBA" id="ARBA00015850"/>
    </source>
</evidence>
<dbReference type="GO" id="GO:0005886">
    <property type="term" value="C:plasma membrane"/>
    <property type="evidence" value="ECO:0007669"/>
    <property type="project" value="UniProtKB-SubCell"/>
</dbReference>
<dbReference type="HOGENOM" id="CLU_057426_1_2_0"/>
<comment type="cofactor">
    <cofactor evidence="1 19">
        <name>Mg(2+)</name>
        <dbReference type="ChEBI" id="CHEBI:18420"/>
    </cofactor>
</comment>
<feature type="transmembrane region" description="Helical" evidence="19">
    <location>
        <begin position="116"/>
        <end position="140"/>
    </location>
</feature>
<evidence type="ECO:0000256" key="9">
    <source>
        <dbReference type="ARBA" id="ARBA00022679"/>
    </source>
</evidence>
<comment type="similarity">
    <text evidence="4 19">Belongs to the CobS family.</text>
</comment>
<keyword evidence="7 19" id="KW-1003">Cell membrane</keyword>
<comment type="function">
    <text evidence="14 19">Joins adenosylcobinamide-GDP and alpha-ribazole to generate adenosylcobalamin (Ado-cobalamin). Also synthesizes adenosylcobalamin 5'-phosphate from adenosylcobinamide-GDP and alpha-ribazole 5'-phosphate.</text>
</comment>
<evidence type="ECO:0000256" key="13">
    <source>
        <dbReference type="ARBA" id="ARBA00023136"/>
    </source>
</evidence>
<dbReference type="EMBL" id="CM000440">
    <property type="protein sequence ID" value="EDK88714.1"/>
    <property type="molecule type" value="Genomic_DNA"/>
</dbReference>
<evidence type="ECO:0000256" key="7">
    <source>
        <dbReference type="ARBA" id="ARBA00022475"/>
    </source>
</evidence>
<evidence type="ECO:0000256" key="1">
    <source>
        <dbReference type="ARBA" id="ARBA00001946"/>
    </source>
</evidence>
<feature type="transmembrane region" description="Helical" evidence="19">
    <location>
        <begin position="220"/>
        <end position="240"/>
    </location>
</feature>
<accession>A5TUY9</accession>
<evidence type="ECO:0000256" key="11">
    <source>
        <dbReference type="ARBA" id="ARBA00022842"/>
    </source>
</evidence>
<evidence type="ECO:0000256" key="4">
    <source>
        <dbReference type="ARBA" id="ARBA00010561"/>
    </source>
</evidence>
<dbReference type="GO" id="GO:0008818">
    <property type="term" value="F:cobalamin 5'-phosphate synthase activity"/>
    <property type="evidence" value="ECO:0007669"/>
    <property type="project" value="UniProtKB-UniRule"/>
</dbReference>
<organism evidence="20">
    <name type="scientific">Fusobacterium polymorphum ATCC 10953</name>
    <dbReference type="NCBI Taxonomy" id="393480"/>
    <lineage>
        <taxon>Bacteria</taxon>
        <taxon>Fusobacteriati</taxon>
        <taxon>Fusobacteriota</taxon>
        <taxon>Fusobacteriia</taxon>
        <taxon>Fusobacteriales</taxon>
        <taxon>Fusobacteriaceae</taxon>
        <taxon>Fusobacterium</taxon>
    </lineage>
</organism>
<evidence type="ECO:0000256" key="12">
    <source>
        <dbReference type="ARBA" id="ARBA00022989"/>
    </source>
</evidence>
<keyword evidence="9 19" id="KW-0808">Transferase</keyword>
<gene>
    <name evidence="19 20" type="primary">cobS</name>
    <name evidence="20" type="ORF">FNP_0914</name>
</gene>
<comment type="catalytic activity">
    <reaction evidence="17 19">
        <text>alpha-ribazole + adenosylcob(III)inamide-GDP = adenosylcob(III)alamin + GMP + H(+)</text>
        <dbReference type="Rhea" id="RHEA:16049"/>
        <dbReference type="ChEBI" id="CHEBI:10329"/>
        <dbReference type="ChEBI" id="CHEBI:15378"/>
        <dbReference type="ChEBI" id="CHEBI:18408"/>
        <dbReference type="ChEBI" id="CHEBI:58115"/>
        <dbReference type="ChEBI" id="CHEBI:60487"/>
        <dbReference type="EC" id="2.7.8.26"/>
    </reaction>
</comment>
<proteinExistence type="inferred from homology"/>
<dbReference type="eggNOG" id="COG0368">
    <property type="taxonomic scope" value="Bacteria"/>
</dbReference>
<comment type="subcellular location">
    <subcellularLocation>
        <location evidence="2 19">Cell membrane</location>
        <topology evidence="2 19">Multi-pass membrane protein</topology>
    </subcellularLocation>
</comment>
<dbReference type="EC" id="2.7.8.26" evidence="5 19"/>
<evidence type="ECO:0000256" key="10">
    <source>
        <dbReference type="ARBA" id="ARBA00022692"/>
    </source>
</evidence>
<feature type="transmembrane region" description="Helical" evidence="19">
    <location>
        <begin position="260"/>
        <end position="281"/>
    </location>
</feature>
<dbReference type="PANTHER" id="PTHR34148">
    <property type="entry name" value="ADENOSYLCOBINAMIDE-GDP RIBAZOLETRANSFERASE"/>
    <property type="match status" value="1"/>
</dbReference>
<evidence type="ECO:0000256" key="18">
    <source>
        <dbReference type="ARBA" id="ARBA00049504"/>
    </source>
</evidence>
<dbReference type="InterPro" id="IPR003805">
    <property type="entry name" value="CobS"/>
</dbReference>
<keyword evidence="12 19" id="KW-1133">Transmembrane helix</keyword>
<evidence type="ECO:0000256" key="8">
    <source>
        <dbReference type="ARBA" id="ARBA00022573"/>
    </source>
</evidence>
<dbReference type="AlphaFoldDB" id="A5TUY9"/>
<evidence type="ECO:0000256" key="2">
    <source>
        <dbReference type="ARBA" id="ARBA00004651"/>
    </source>
</evidence>
<feature type="transmembrane region" description="Helical" evidence="19">
    <location>
        <begin position="186"/>
        <end position="208"/>
    </location>
</feature>
<evidence type="ECO:0000256" key="19">
    <source>
        <dbReference type="HAMAP-Rule" id="MF_00719"/>
    </source>
</evidence>
<keyword evidence="10 19" id="KW-0812">Transmembrane</keyword>
<feature type="transmembrane region" description="Helical" evidence="19">
    <location>
        <begin position="70"/>
        <end position="95"/>
    </location>
</feature>
<reference evidence="20" key="2">
    <citation type="submission" date="2007-05" db="EMBL/GenBank/DDBJ databases">
        <title>Genome sequence of Fusobacterium nucleatum subspecies polymorphum - a genetically tractable Fusobacterium.</title>
        <authorList>
            <person name="Karpathy S.E."/>
            <person name="Xiang Q."/>
            <person name="Gioia J."/>
            <person name="Jiang H."/>
            <person name="Liu Y."/>
            <person name="Petrosino J.F."/>
            <person name="Yerrapragada S."/>
            <person name="Fox G.E."/>
            <person name="Kinder Haake S."/>
            <person name="Weinstock G.M."/>
            <person name="Highlander S.K."/>
        </authorList>
    </citation>
    <scope>NUCLEOTIDE SEQUENCE [LARGE SCALE GENOMIC DNA]</scope>
    <source>
        <strain evidence="20">ATCC 10953</strain>
    </source>
</reference>
<evidence type="ECO:0000256" key="16">
    <source>
        <dbReference type="ARBA" id="ARBA00032853"/>
    </source>
</evidence>
<evidence type="ECO:0000313" key="20">
    <source>
        <dbReference type="EMBL" id="EDK88714.1"/>
    </source>
</evidence>
<comment type="pathway">
    <text evidence="3 19">Cofactor biosynthesis; adenosylcobalamin biosynthesis; adenosylcobalamin from cob(II)yrinate a,c-diamide: step 7/7.</text>
</comment>
<reference evidence="20" key="1">
    <citation type="submission" date="2006-07" db="EMBL/GenBank/DDBJ databases">
        <authorList>
            <person name="Qin X."/>
            <person name="Weinstock G.M."/>
        </authorList>
    </citation>
    <scope>NUCLEOTIDE SEQUENCE [LARGE SCALE GENOMIC DNA]</scope>
    <source>
        <strain evidence="20">ATCC 10953</strain>
    </source>
</reference>
<dbReference type="HAMAP" id="MF_00719">
    <property type="entry name" value="CobS"/>
    <property type="match status" value="1"/>
</dbReference>
<dbReference type="Proteomes" id="UP000001921">
    <property type="component" value="Chromosome"/>
</dbReference>
<evidence type="ECO:0000256" key="3">
    <source>
        <dbReference type="ARBA" id="ARBA00004663"/>
    </source>
</evidence>
<feature type="transmembrane region" description="Helical" evidence="19">
    <location>
        <begin position="36"/>
        <end position="58"/>
    </location>
</feature>
<protein>
    <recommendedName>
        <fullName evidence="6 19">Adenosylcobinamide-GDP ribazoletransferase</fullName>
        <ecNumber evidence="5 19">2.7.8.26</ecNumber>
    </recommendedName>
    <alternativeName>
        <fullName evidence="16 19">Cobalamin synthase</fullName>
    </alternativeName>
    <alternativeName>
        <fullName evidence="15 19">Cobalamin-5'-phosphate synthase</fullName>
    </alternativeName>
</protein>
<evidence type="ECO:0000256" key="17">
    <source>
        <dbReference type="ARBA" id="ARBA00048623"/>
    </source>
</evidence>
<dbReference type="UniPathway" id="UPA00148">
    <property type="reaction ID" value="UER00238"/>
</dbReference>
<dbReference type="NCBIfam" id="TIGR00317">
    <property type="entry name" value="cobS"/>
    <property type="match status" value="1"/>
</dbReference>
<dbReference type="GO" id="GO:0051073">
    <property type="term" value="F:adenosylcobinamide-GDP ribazoletransferase activity"/>
    <property type="evidence" value="ECO:0007669"/>
    <property type="project" value="UniProtKB-UniRule"/>
</dbReference>
<keyword evidence="8 19" id="KW-0169">Cobalamin biosynthesis</keyword>
<evidence type="ECO:0000256" key="5">
    <source>
        <dbReference type="ARBA" id="ARBA00013200"/>
    </source>
</evidence>
<keyword evidence="13 19" id="KW-0472">Membrane</keyword>
<evidence type="ECO:0000256" key="15">
    <source>
        <dbReference type="ARBA" id="ARBA00032605"/>
    </source>
</evidence>
<comment type="catalytic activity">
    <reaction evidence="18 19">
        <text>alpha-ribazole 5'-phosphate + adenosylcob(III)inamide-GDP = adenosylcob(III)alamin 5'-phosphate + GMP + H(+)</text>
        <dbReference type="Rhea" id="RHEA:23560"/>
        <dbReference type="ChEBI" id="CHEBI:15378"/>
        <dbReference type="ChEBI" id="CHEBI:57918"/>
        <dbReference type="ChEBI" id="CHEBI:58115"/>
        <dbReference type="ChEBI" id="CHEBI:60487"/>
        <dbReference type="ChEBI" id="CHEBI:60493"/>
        <dbReference type="EC" id="2.7.8.26"/>
    </reaction>
</comment>
<evidence type="ECO:0000256" key="14">
    <source>
        <dbReference type="ARBA" id="ARBA00025228"/>
    </source>
</evidence>
<dbReference type="Pfam" id="PF02654">
    <property type="entry name" value="CobS"/>
    <property type="match status" value="1"/>
</dbReference>
<name>A5TUY9_FUSNP</name>
<dbReference type="GO" id="GO:0009236">
    <property type="term" value="P:cobalamin biosynthetic process"/>
    <property type="evidence" value="ECO:0007669"/>
    <property type="project" value="UniProtKB-UniRule"/>
</dbReference>
<dbReference type="PANTHER" id="PTHR34148:SF1">
    <property type="entry name" value="ADENOSYLCOBINAMIDE-GDP RIBAZOLETRANSFERASE"/>
    <property type="match status" value="1"/>
</dbReference>